<reference evidence="1 2" key="1">
    <citation type="journal article" date="2023" name="Nat. Microbiol.">
        <title>A compendium of viruses from methanogenic archaea reveals their diversity and adaptations to the gut environment.</title>
        <authorList>
            <person name="Medvedeva S."/>
            <person name="Borrel G."/>
            <person name="Krupovic M."/>
            <person name="Gribaldo S."/>
        </authorList>
    </citation>
    <scope>NUCLEOTIDE SEQUENCE [LARGE SCALE GENOMIC DNA]</scope>
</reference>
<dbReference type="RefSeq" id="YP_013605397.1">
    <property type="nucleotide sequence ID" value="NC_133305.1"/>
</dbReference>
<evidence type="ECO:0000313" key="1">
    <source>
        <dbReference type="EMBL" id="DBA35434.1"/>
    </source>
</evidence>
<protein>
    <submittedName>
        <fullName evidence="1">Uncharacterized protein</fullName>
    </submittedName>
</protein>
<name>A0AA86YF88_9CAUD</name>
<dbReference type="GeneID" id="300198763"/>
<keyword evidence="2" id="KW-1185">Reference proteome</keyword>
<organism evidence="1 2">
    <name type="scientific">Caudoviricetes sp. vir080</name>
    <dbReference type="NCBI Taxonomy" id="3068353"/>
    <lineage>
        <taxon>Viruses</taxon>
        <taxon>Duplodnaviria</taxon>
        <taxon>Heunggongvirae</taxon>
        <taxon>Uroviricota</taxon>
        <taxon>Caudoviricetes</taxon>
    </lineage>
</organism>
<sequence>MGGMINVITLQFEIQQQSLKRTDHEFLVNKSKNIIRAYFKFSGELWEENSEKYVIFKDSWNNKTRIHLDENSCKIPDNVLEGDFFKLAIYAGDRITTNYIIVPLSNTISPQKSNTPISENINIFNSIFESLRKKYDDLVLEDNKLYCYSQGEILKILSFEDLILNNYYTKNYIDNELSKKYDDFNYDNGSIICFSNGEVKKRVPILSVENYYSKAEIDEKINEINNKLKDCIVDGEITSDNEGIYLIFN</sequence>
<dbReference type="Proteomes" id="UP001302529">
    <property type="component" value="Segment"/>
</dbReference>
<evidence type="ECO:0000313" key="2">
    <source>
        <dbReference type="Proteomes" id="UP001302529"/>
    </source>
</evidence>
<dbReference type="EMBL" id="BK063677">
    <property type="protein sequence ID" value="DBA35434.1"/>
    <property type="molecule type" value="Genomic_DNA"/>
</dbReference>
<proteinExistence type="predicted"/>
<accession>A0AA86YF88</accession>
<gene>
    <name evidence="1" type="ORF">vir080_00061</name>
</gene>